<protein>
    <submittedName>
        <fullName evidence="1">Uncharacterized protein</fullName>
    </submittedName>
</protein>
<dbReference type="Proteomes" id="UP000584867">
    <property type="component" value="Unassembled WGS sequence"/>
</dbReference>
<dbReference type="AlphaFoldDB" id="A0A7W7ZNM9"/>
<name>A0A7W7ZNM9_9BACT</name>
<comment type="caution">
    <text evidence="1">The sequence shown here is derived from an EMBL/GenBank/DDBJ whole genome shotgun (WGS) entry which is preliminary data.</text>
</comment>
<proteinExistence type="predicted"/>
<sequence length="29" mass="3186">MTSQKSKNNKKNNPALDIAFFSAYISPIG</sequence>
<accession>A0A7W7ZNM9</accession>
<evidence type="ECO:0000313" key="1">
    <source>
        <dbReference type="EMBL" id="MBB5063218.1"/>
    </source>
</evidence>
<evidence type="ECO:0000313" key="2">
    <source>
        <dbReference type="Proteomes" id="UP000584867"/>
    </source>
</evidence>
<organism evidence="1 2">
    <name type="scientific">Granulicella mallensis</name>
    <dbReference type="NCBI Taxonomy" id="940614"/>
    <lineage>
        <taxon>Bacteria</taxon>
        <taxon>Pseudomonadati</taxon>
        <taxon>Acidobacteriota</taxon>
        <taxon>Terriglobia</taxon>
        <taxon>Terriglobales</taxon>
        <taxon>Acidobacteriaceae</taxon>
        <taxon>Granulicella</taxon>
    </lineage>
</organism>
<dbReference type="EMBL" id="JACHIO010000005">
    <property type="protein sequence ID" value="MBB5063218.1"/>
    <property type="molecule type" value="Genomic_DNA"/>
</dbReference>
<gene>
    <name evidence="1" type="ORF">HDF15_001558</name>
</gene>
<reference evidence="1 2" key="1">
    <citation type="submission" date="2020-08" db="EMBL/GenBank/DDBJ databases">
        <title>Genomic Encyclopedia of Type Strains, Phase IV (KMG-V): Genome sequencing to study the core and pangenomes of soil and plant-associated prokaryotes.</title>
        <authorList>
            <person name="Whitman W."/>
        </authorList>
    </citation>
    <scope>NUCLEOTIDE SEQUENCE [LARGE SCALE GENOMIC DNA]</scope>
    <source>
        <strain evidence="1 2">X5P3</strain>
    </source>
</reference>